<proteinExistence type="predicted"/>
<comment type="caution">
    <text evidence="1">The sequence shown here is derived from an EMBL/GenBank/DDBJ whole genome shotgun (WGS) entry which is preliminary data.</text>
</comment>
<dbReference type="AlphaFoldDB" id="A0A5D4GML7"/>
<name>A0A5D4GML7_9HYPH</name>
<sequence length="67" mass="7641">MQVYVEPAKRAGRRKLISEAQLTRSNVDRSNDCILLTFEAAGLYDASRYRYTLKLSPESIATLRGYL</sequence>
<reference evidence="1 2" key="2">
    <citation type="submission" date="2019-09" db="EMBL/GenBank/DDBJ databases">
        <title>Mesorhizobium sp. MaA-C15 isolated from Microcystis aeruginosa.</title>
        <authorList>
            <person name="Jeong S.E."/>
            <person name="Jin H.M."/>
            <person name="Jeon C.O."/>
        </authorList>
    </citation>
    <scope>NUCLEOTIDE SEQUENCE [LARGE SCALE GENOMIC DNA]</scope>
    <source>
        <strain evidence="1 2">MaA-C15</strain>
    </source>
</reference>
<keyword evidence="2" id="KW-1185">Reference proteome</keyword>
<dbReference type="EMBL" id="VSZS01000068">
    <property type="protein sequence ID" value="TYR29384.1"/>
    <property type="molecule type" value="Genomic_DNA"/>
</dbReference>
<reference evidence="1 2" key="1">
    <citation type="submission" date="2019-08" db="EMBL/GenBank/DDBJ databases">
        <authorList>
            <person name="Seo Y.L."/>
        </authorList>
    </citation>
    <scope>NUCLEOTIDE SEQUENCE [LARGE SCALE GENOMIC DNA]</scope>
    <source>
        <strain evidence="1 2">MaA-C15</strain>
    </source>
</reference>
<gene>
    <name evidence="1" type="ORF">FY036_21140</name>
</gene>
<organism evidence="1 2">
    <name type="scientific">Neoaquamicrobium microcysteis</name>
    <dbReference type="NCBI Taxonomy" id="2682781"/>
    <lineage>
        <taxon>Bacteria</taxon>
        <taxon>Pseudomonadati</taxon>
        <taxon>Pseudomonadota</taxon>
        <taxon>Alphaproteobacteria</taxon>
        <taxon>Hyphomicrobiales</taxon>
        <taxon>Phyllobacteriaceae</taxon>
        <taxon>Neoaquamicrobium</taxon>
    </lineage>
</organism>
<dbReference type="OrthoDB" id="8098212at2"/>
<evidence type="ECO:0000313" key="2">
    <source>
        <dbReference type="Proteomes" id="UP000323258"/>
    </source>
</evidence>
<accession>A0A5D4GML7</accession>
<dbReference type="Proteomes" id="UP000323258">
    <property type="component" value="Unassembled WGS sequence"/>
</dbReference>
<protein>
    <submittedName>
        <fullName evidence="1">Uncharacterized protein</fullName>
    </submittedName>
</protein>
<dbReference type="RefSeq" id="WP_148916763.1">
    <property type="nucleotide sequence ID" value="NZ_VSZS01000068.1"/>
</dbReference>
<evidence type="ECO:0000313" key="1">
    <source>
        <dbReference type="EMBL" id="TYR29384.1"/>
    </source>
</evidence>